<keyword evidence="2" id="KW-0812">Transmembrane</keyword>
<evidence type="ECO:0008006" key="5">
    <source>
        <dbReference type="Google" id="ProtNLM"/>
    </source>
</evidence>
<accession>A0A5M6I8U4</accession>
<reference evidence="3 4" key="1">
    <citation type="submission" date="2019-09" db="EMBL/GenBank/DDBJ databases">
        <title>Genome sequence of Roseospira marina, one of the more divergent members of the non-sulfur purple photosynthetic bacterial family, the Rhodospirillaceae.</title>
        <authorList>
            <person name="Meyer T."/>
            <person name="Kyndt J."/>
        </authorList>
    </citation>
    <scope>NUCLEOTIDE SEQUENCE [LARGE SCALE GENOMIC DNA]</scope>
    <source>
        <strain evidence="3 4">DSM 15113</strain>
    </source>
</reference>
<dbReference type="EMBL" id="VWPJ01000021">
    <property type="protein sequence ID" value="KAA5604179.1"/>
    <property type="molecule type" value="Genomic_DNA"/>
</dbReference>
<evidence type="ECO:0000313" key="3">
    <source>
        <dbReference type="EMBL" id="KAA5604179.1"/>
    </source>
</evidence>
<evidence type="ECO:0000256" key="1">
    <source>
        <dbReference type="SAM" id="MobiDB-lite"/>
    </source>
</evidence>
<dbReference type="AlphaFoldDB" id="A0A5M6I8U4"/>
<dbReference type="RefSeq" id="WP_150063656.1">
    <property type="nucleotide sequence ID" value="NZ_JACHII010000020.1"/>
</dbReference>
<name>A0A5M6I8U4_9PROT</name>
<dbReference type="InterPro" id="IPR019099">
    <property type="entry name" value="Uncharacterised_PGPGW_TM"/>
</dbReference>
<dbReference type="Pfam" id="PF09656">
    <property type="entry name" value="PGPGW"/>
    <property type="match status" value="1"/>
</dbReference>
<sequence length="132" mass="14027">MTHATPHTPPVSPMGPERASSPGNGPSRRLLARLGRLSAGWVLLVVGLITAPTPLPIGLPLIALALGLLARDSERVRRAVRWVRGRVGALDRGLRRIEPKLPRPVVWVLHATDPHVPVLGSSSPKPAPVSSV</sequence>
<organism evidence="3 4">
    <name type="scientific">Roseospira marina</name>
    <dbReference type="NCBI Taxonomy" id="140057"/>
    <lineage>
        <taxon>Bacteria</taxon>
        <taxon>Pseudomonadati</taxon>
        <taxon>Pseudomonadota</taxon>
        <taxon>Alphaproteobacteria</taxon>
        <taxon>Rhodospirillales</taxon>
        <taxon>Rhodospirillaceae</taxon>
        <taxon>Roseospira</taxon>
    </lineage>
</organism>
<proteinExistence type="predicted"/>
<keyword evidence="2" id="KW-0472">Membrane</keyword>
<gene>
    <name evidence="3" type="ORF">F1188_17065</name>
</gene>
<comment type="caution">
    <text evidence="3">The sequence shown here is derived from an EMBL/GenBank/DDBJ whole genome shotgun (WGS) entry which is preliminary data.</text>
</comment>
<feature type="transmembrane region" description="Helical" evidence="2">
    <location>
        <begin position="41"/>
        <end position="69"/>
    </location>
</feature>
<feature type="region of interest" description="Disordered" evidence="1">
    <location>
        <begin position="1"/>
        <end position="27"/>
    </location>
</feature>
<evidence type="ECO:0000313" key="4">
    <source>
        <dbReference type="Proteomes" id="UP000324065"/>
    </source>
</evidence>
<keyword evidence="4" id="KW-1185">Reference proteome</keyword>
<evidence type="ECO:0000256" key="2">
    <source>
        <dbReference type="SAM" id="Phobius"/>
    </source>
</evidence>
<keyword evidence="2" id="KW-1133">Transmembrane helix</keyword>
<dbReference type="Proteomes" id="UP000324065">
    <property type="component" value="Unassembled WGS sequence"/>
</dbReference>
<protein>
    <recommendedName>
        <fullName evidence="5">DUF454 family protein</fullName>
    </recommendedName>
</protein>